<gene>
    <name evidence="1" type="ORF">ORAREDHAP_LOCUS10236</name>
</gene>
<reference evidence="2" key="1">
    <citation type="journal article" date="2020" name="Genome Biol.">
        <title>Gamete binning: chromosome-level and haplotype-resolved genome assembly enabled by high-throughput single-cell sequencing of gamete genomes.</title>
        <authorList>
            <person name="Campoy J.A."/>
            <person name="Sun H."/>
            <person name="Goel M."/>
            <person name="Jiao W.-B."/>
            <person name="Folz-Donahue K."/>
            <person name="Wang N."/>
            <person name="Rubio M."/>
            <person name="Liu C."/>
            <person name="Kukat C."/>
            <person name="Ruiz D."/>
            <person name="Huettel B."/>
            <person name="Schneeberger K."/>
        </authorList>
    </citation>
    <scope>NUCLEOTIDE SEQUENCE [LARGE SCALE GENOMIC DNA]</scope>
    <source>
        <strain evidence="2">cv. Rojo Pasion</strain>
    </source>
</reference>
<dbReference type="EMBL" id="CAEKKB010000001">
    <property type="protein sequence ID" value="CAB4298081.1"/>
    <property type="molecule type" value="Genomic_DNA"/>
</dbReference>
<organism evidence="1 2">
    <name type="scientific">Prunus armeniaca</name>
    <name type="common">Apricot</name>
    <name type="synonym">Armeniaca vulgaris</name>
    <dbReference type="NCBI Taxonomy" id="36596"/>
    <lineage>
        <taxon>Eukaryota</taxon>
        <taxon>Viridiplantae</taxon>
        <taxon>Streptophyta</taxon>
        <taxon>Embryophyta</taxon>
        <taxon>Tracheophyta</taxon>
        <taxon>Spermatophyta</taxon>
        <taxon>Magnoliopsida</taxon>
        <taxon>eudicotyledons</taxon>
        <taxon>Gunneridae</taxon>
        <taxon>Pentapetalae</taxon>
        <taxon>rosids</taxon>
        <taxon>fabids</taxon>
        <taxon>Rosales</taxon>
        <taxon>Rosaceae</taxon>
        <taxon>Amygdaloideae</taxon>
        <taxon>Amygdaleae</taxon>
        <taxon>Prunus</taxon>
    </lineage>
</organism>
<name>A0A6J5WCK2_PRUAR</name>
<dbReference type="AlphaFoldDB" id="A0A6J5WCK2"/>
<dbReference type="Proteomes" id="UP000507245">
    <property type="component" value="Unassembled WGS sequence"/>
</dbReference>
<proteinExistence type="predicted"/>
<accession>A0A6J5WCK2</accession>
<protein>
    <submittedName>
        <fullName evidence="1">Uncharacterized protein</fullName>
    </submittedName>
</protein>
<keyword evidence="2" id="KW-1185">Reference proteome</keyword>
<evidence type="ECO:0000313" key="1">
    <source>
        <dbReference type="EMBL" id="CAB4298081.1"/>
    </source>
</evidence>
<evidence type="ECO:0000313" key="2">
    <source>
        <dbReference type="Proteomes" id="UP000507245"/>
    </source>
</evidence>
<sequence>MSGRLDSTRAIEGATGSPDLLLLKLADGALRPSPKKERCAAHLPLGTEAEPPTYRFTERTVRFPRETEAASG</sequence>